<feature type="domain" description="BTB" evidence="2">
    <location>
        <begin position="75"/>
        <end position="146"/>
    </location>
</feature>
<dbReference type="PANTHER" id="PTHR47843">
    <property type="entry name" value="BTB DOMAIN-CONTAINING PROTEIN-RELATED"/>
    <property type="match status" value="1"/>
</dbReference>
<gene>
    <name evidence="3" type="ORF">N7493_007590</name>
</gene>
<reference evidence="3" key="2">
    <citation type="submission" date="2023-01" db="EMBL/GenBank/DDBJ databases">
        <authorList>
            <person name="Petersen C."/>
        </authorList>
    </citation>
    <scope>NUCLEOTIDE SEQUENCE</scope>
    <source>
        <strain evidence="3">IBT 17514</strain>
    </source>
</reference>
<reference evidence="3" key="1">
    <citation type="journal article" date="2023" name="IMA Fungus">
        <title>Comparative genomic study of the Penicillium genus elucidates a diverse pangenome and 15 lateral gene transfer events.</title>
        <authorList>
            <person name="Petersen C."/>
            <person name="Sorensen T."/>
            <person name="Nielsen M.R."/>
            <person name="Sondergaard T.E."/>
            <person name="Sorensen J.L."/>
            <person name="Fitzpatrick D.A."/>
            <person name="Frisvad J.C."/>
            <person name="Nielsen K.L."/>
        </authorList>
    </citation>
    <scope>NUCLEOTIDE SEQUENCE</scope>
    <source>
        <strain evidence="3">IBT 17514</strain>
    </source>
</reference>
<dbReference type="PANTHER" id="PTHR47843:SF1">
    <property type="entry name" value="BTB DOMAIN-CONTAINING PROTEIN"/>
    <property type="match status" value="1"/>
</dbReference>
<evidence type="ECO:0000313" key="3">
    <source>
        <dbReference type="EMBL" id="KAJ5719135.1"/>
    </source>
</evidence>
<dbReference type="AlphaFoldDB" id="A0AAD6HI13"/>
<dbReference type="SUPFAM" id="SSF54695">
    <property type="entry name" value="POZ domain"/>
    <property type="match status" value="1"/>
</dbReference>
<evidence type="ECO:0000259" key="2">
    <source>
        <dbReference type="PROSITE" id="PS50097"/>
    </source>
</evidence>
<organism evidence="3 4">
    <name type="scientific">Penicillium malachiteum</name>
    <dbReference type="NCBI Taxonomy" id="1324776"/>
    <lineage>
        <taxon>Eukaryota</taxon>
        <taxon>Fungi</taxon>
        <taxon>Dikarya</taxon>
        <taxon>Ascomycota</taxon>
        <taxon>Pezizomycotina</taxon>
        <taxon>Eurotiomycetes</taxon>
        <taxon>Eurotiomycetidae</taxon>
        <taxon>Eurotiales</taxon>
        <taxon>Aspergillaceae</taxon>
        <taxon>Penicillium</taxon>
    </lineage>
</organism>
<dbReference type="PROSITE" id="PS50097">
    <property type="entry name" value="BTB"/>
    <property type="match status" value="1"/>
</dbReference>
<evidence type="ECO:0000313" key="4">
    <source>
        <dbReference type="Proteomes" id="UP001215712"/>
    </source>
</evidence>
<evidence type="ECO:0000256" key="1">
    <source>
        <dbReference type="SAM" id="MobiDB-lite"/>
    </source>
</evidence>
<comment type="caution">
    <text evidence="3">The sequence shown here is derived from an EMBL/GenBank/DDBJ whole genome shotgun (WGS) entry which is preliminary data.</text>
</comment>
<dbReference type="EMBL" id="JAQJAN010000011">
    <property type="protein sequence ID" value="KAJ5719135.1"/>
    <property type="molecule type" value="Genomic_DNA"/>
</dbReference>
<keyword evidence="4" id="KW-1185">Reference proteome</keyword>
<dbReference type="Gene3D" id="3.30.710.10">
    <property type="entry name" value="Potassium Channel Kv1.1, Chain A"/>
    <property type="match status" value="1"/>
</dbReference>
<name>A0AAD6HI13_9EURO</name>
<proteinExistence type="predicted"/>
<accession>A0AAD6HI13</accession>
<dbReference type="InterPro" id="IPR000210">
    <property type="entry name" value="BTB/POZ_dom"/>
</dbReference>
<feature type="region of interest" description="Disordered" evidence="1">
    <location>
        <begin position="1"/>
        <end position="71"/>
    </location>
</feature>
<sequence length="302" mass="33855">MLSKRNPPQTPSGAFTRYRAAKSSMSANKPRRNLNLRDRSRSSSRNSRRIELDPRKKPTYPPDVSSPTPSSSPIVLLHVGPSNRLFAAHETILSASPFFAEKCVSQTPSPPSRANPHIQTPGKHIALPDEIPEVLSCVLEYLYKGDYYPRLRHNPRRKAWELEGDSERDGESAGATVWHQGLGETILRDTAIYCAAEKFNLPSLQRLALRKQGLHTGITVNTILASARYAYANTPDTESKLRAHYLALIIRCRGTFKRSGTMQMEMERGGKLFFDLFVAMCNQMVCSLPTFTHDDPGFLLLD</sequence>
<feature type="compositionally biased region" description="Low complexity" evidence="1">
    <location>
        <begin position="62"/>
        <end position="71"/>
    </location>
</feature>
<protein>
    <recommendedName>
        <fullName evidence="2">BTB domain-containing protein</fullName>
    </recommendedName>
</protein>
<dbReference type="InterPro" id="IPR011333">
    <property type="entry name" value="SKP1/BTB/POZ_sf"/>
</dbReference>
<dbReference type="Proteomes" id="UP001215712">
    <property type="component" value="Unassembled WGS sequence"/>
</dbReference>